<dbReference type="Proteomes" id="UP001223720">
    <property type="component" value="Chromosome"/>
</dbReference>
<dbReference type="RefSeq" id="WP_283536140.1">
    <property type="nucleotide sequence ID" value="NZ_CP073633.1"/>
</dbReference>
<evidence type="ECO:0000313" key="3">
    <source>
        <dbReference type="Proteomes" id="UP001223720"/>
    </source>
</evidence>
<reference evidence="2" key="1">
    <citation type="journal article" date="2022" name="Biotechnol. Bioprocess Eng.">
        <title>Pan-genome Analysis Reveals Comparative Genomic Features of Central Metabolic Pathways in Methylorubrum extorquens.</title>
        <authorList>
            <person name="Lee G.M."/>
            <person name="Scott-Nevros Z.K."/>
            <person name="Lee S.-M."/>
            <person name="Kim D."/>
        </authorList>
    </citation>
    <scope>NUCLEOTIDE SEQUENCE</scope>
    <source>
        <strain evidence="2">ATCC 55366</strain>
    </source>
</reference>
<evidence type="ECO:0000313" key="2">
    <source>
        <dbReference type="EMBL" id="WHQ72047.1"/>
    </source>
</evidence>
<organism evidence="2 3">
    <name type="scientific">Methylorubrum extorquens</name>
    <name type="common">Methylobacterium dichloromethanicum</name>
    <name type="synonym">Methylobacterium extorquens</name>
    <dbReference type="NCBI Taxonomy" id="408"/>
    <lineage>
        <taxon>Bacteria</taxon>
        <taxon>Pseudomonadati</taxon>
        <taxon>Pseudomonadota</taxon>
        <taxon>Alphaproteobacteria</taxon>
        <taxon>Hyphomicrobiales</taxon>
        <taxon>Methylobacteriaceae</taxon>
        <taxon>Methylorubrum</taxon>
    </lineage>
</organism>
<evidence type="ECO:0000256" key="1">
    <source>
        <dbReference type="SAM" id="MobiDB-lite"/>
    </source>
</evidence>
<sequence length="448" mass="46970">MLTRASMLNPLPLQAVARTTGRYLGLNGQMYNIVWDAATSRLLVYLVGGSFTEFQSAVSSQAQAAVRTPAGQVGIYNVGPTGLVGDPVASYPAPTAPTVYLLHSFLANADVLFTGNSTSNRDGFLIRNLATGASTAAIAGYVTFSMAANTYRTGDAWLTQIPQANGLGAGSPFNLYTANGRRLVRLNYAVNSGAFPVLGRIAAPSIAPIPMTGVPRVIGGANTVDAVTILLSAADVTLCRAGQVLIPARATTRELDIQDDGAGRYLVSVAEADWDGYVRADATSSTFVPLSAYYGYRTGVTCAAVAQQDGSTVYQPVGQDFAFTRVGAPNMTLYGLLTGVAALWRRTGSSDPASTATLPAHLKTVRTGDGSTIVDTDVGGVLSSAGFLFGLPHLGALVRWTDDQFSDAAIIQISFDGGGPGSRGRRSGRRSTMRPRRQGVRPTRRCAR</sequence>
<name>A0AAX3WP94_METEX</name>
<feature type="compositionally biased region" description="Basic residues" evidence="1">
    <location>
        <begin position="423"/>
        <end position="448"/>
    </location>
</feature>
<accession>A0AAX3WP94</accession>
<dbReference type="AlphaFoldDB" id="A0AAX3WP94"/>
<proteinExistence type="predicted"/>
<protein>
    <submittedName>
        <fullName evidence="2">Uncharacterized protein</fullName>
    </submittedName>
</protein>
<dbReference type="EMBL" id="CP073633">
    <property type="protein sequence ID" value="WHQ72047.1"/>
    <property type="molecule type" value="Genomic_DNA"/>
</dbReference>
<feature type="region of interest" description="Disordered" evidence="1">
    <location>
        <begin position="416"/>
        <end position="448"/>
    </location>
</feature>
<gene>
    <name evidence="2" type="ORF">KEC54_11155</name>
</gene>